<dbReference type="PROSITE" id="PS50002">
    <property type="entry name" value="SH3"/>
    <property type="match status" value="1"/>
</dbReference>
<dbReference type="STRING" id="105984.A0A427XSJ4"/>
<accession>A0A427XSJ4</accession>
<feature type="transmembrane region" description="Helical" evidence="4">
    <location>
        <begin position="268"/>
        <end position="291"/>
    </location>
</feature>
<evidence type="ECO:0000256" key="1">
    <source>
        <dbReference type="ARBA" id="ARBA00022443"/>
    </source>
</evidence>
<dbReference type="SMART" id="SM00326">
    <property type="entry name" value="SH3"/>
    <property type="match status" value="1"/>
</dbReference>
<dbReference type="Gene3D" id="2.30.30.40">
    <property type="entry name" value="SH3 Domains"/>
    <property type="match status" value="1"/>
</dbReference>
<organism evidence="7 8">
    <name type="scientific">Apiotrichum porosum</name>
    <dbReference type="NCBI Taxonomy" id="105984"/>
    <lineage>
        <taxon>Eukaryota</taxon>
        <taxon>Fungi</taxon>
        <taxon>Dikarya</taxon>
        <taxon>Basidiomycota</taxon>
        <taxon>Agaricomycotina</taxon>
        <taxon>Tremellomycetes</taxon>
        <taxon>Trichosporonales</taxon>
        <taxon>Trichosporonaceae</taxon>
        <taxon>Apiotrichum</taxon>
    </lineage>
</organism>
<evidence type="ECO:0000256" key="2">
    <source>
        <dbReference type="PROSITE-ProRule" id="PRU00192"/>
    </source>
</evidence>
<dbReference type="EMBL" id="RSCE01000006">
    <property type="protein sequence ID" value="RSH81826.1"/>
    <property type="molecule type" value="Genomic_DNA"/>
</dbReference>
<dbReference type="AlphaFoldDB" id="A0A427XSJ4"/>
<dbReference type="InterPro" id="IPR001452">
    <property type="entry name" value="SH3_domain"/>
</dbReference>
<dbReference type="CDD" id="cd00174">
    <property type="entry name" value="SH3"/>
    <property type="match status" value="1"/>
</dbReference>
<evidence type="ECO:0000256" key="3">
    <source>
        <dbReference type="SAM" id="MobiDB-lite"/>
    </source>
</evidence>
<evidence type="ECO:0000256" key="4">
    <source>
        <dbReference type="SAM" id="Phobius"/>
    </source>
</evidence>
<dbReference type="OrthoDB" id="2591863at2759"/>
<feature type="compositionally biased region" description="Basic and acidic residues" evidence="3">
    <location>
        <begin position="309"/>
        <end position="318"/>
    </location>
</feature>
<keyword evidence="4" id="KW-0472">Membrane</keyword>
<dbReference type="SUPFAM" id="SSF50044">
    <property type="entry name" value="SH3-domain"/>
    <property type="match status" value="1"/>
</dbReference>
<keyword evidence="1 2" id="KW-0728">SH3 domain</keyword>
<sequence length="592" mass="59295">MIVKTAATIAALAVLVPLTSAQQLTSDGCLYITGSSTCKAFQTSYVNATALADMYSFFDNVYDVSDFDKYVTRYFATASQWPKAKFTTGLGCSNASTAVIRYQQTVMCSLWVNDASSRSCMATYQGQTAADGQAMACSDTCNQFSASEVAIVNNTELCPAGDSTKRETTIATDLSNCLTTGGQQASASNCILGSDNEGNCGYGNSTTELCSFCGASSPETCCNDVDLVTMCGFALSASATATGATTTGTGSAVGASSGSKKSGISSGAIAGIVVGVVGGLAVLGAIAFFMWRRNKRSTNSAADGGHSPFIDKDEDRLASPDSTPSATNQGLASESHNGHGARNAAIGVAGAAAVGGALAAHHNRAPSPPPKPVSPVAATHPIATANAPTASAFPQSAPNEPPSYNSFADEPVAQATRTPAVAAVPSAPTPRISSTPAAAAAAAEPTNAGFAGRGAGHASAVGTGLAVGAGALAAGAAVHHHNASSAPSAPPAPQVSSAPSGMTTSPSGAISVNSIPDQHNPGHWIKQGSEVNVLHPYAAALTDELTLTPGMTILVEQLFDDGWATGKVMDGDMSQAGKTGQFPAVCVSTLNA</sequence>
<feature type="compositionally biased region" description="Polar residues" evidence="3">
    <location>
        <begin position="320"/>
        <end position="335"/>
    </location>
</feature>
<feature type="region of interest" description="Disordered" evidence="3">
    <location>
        <begin position="297"/>
        <end position="340"/>
    </location>
</feature>
<gene>
    <name evidence="7" type="ORF">EHS24_008019</name>
</gene>
<name>A0A427XSJ4_9TREE</name>
<feature type="compositionally biased region" description="Polar residues" evidence="3">
    <location>
        <begin position="389"/>
        <end position="406"/>
    </location>
</feature>
<feature type="chain" id="PRO_5019469260" description="SH3 domain-containing protein" evidence="5">
    <location>
        <begin position="22"/>
        <end position="592"/>
    </location>
</feature>
<feature type="region of interest" description="Disordered" evidence="3">
    <location>
        <begin position="416"/>
        <end position="440"/>
    </location>
</feature>
<feature type="region of interest" description="Disordered" evidence="3">
    <location>
        <begin position="389"/>
        <end position="408"/>
    </location>
</feature>
<reference evidence="7 8" key="1">
    <citation type="submission" date="2018-11" db="EMBL/GenBank/DDBJ databases">
        <title>Genome sequence of Apiotrichum porosum DSM 27194.</title>
        <authorList>
            <person name="Aliyu H."/>
            <person name="Gorte O."/>
            <person name="Ochsenreither K."/>
        </authorList>
    </citation>
    <scope>NUCLEOTIDE SEQUENCE [LARGE SCALE GENOMIC DNA]</scope>
    <source>
        <strain evidence="7 8">DSM 27194</strain>
    </source>
</reference>
<evidence type="ECO:0000259" key="6">
    <source>
        <dbReference type="PROSITE" id="PS50002"/>
    </source>
</evidence>
<feature type="domain" description="SH3" evidence="6">
    <location>
        <begin position="526"/>
        <end position="592"/>
    </location>
</feature>
<feature type="compositionally biased region" description="Polar residues" evidence="3">
    <location>
        <begin position="502"/>
        <end position="517"/>
    </location>
</feature>
<keyword evidence="4" id="KW-1133">Transmembrane helix</keyword>
<evidence type="ECO:0000313" key="7">
    <source>
        <dbReference type="EMBL" id="RSH81826.1"/>
    </source>
</evidence>
<evidence type="ECO:0000313" key="8">
    <source>
        <dbReference type="Proteomes" id="UP000279236"/>
    </source>
</evidence>
<keyword evidence="5" id="KW-0732">Signal</keyword>
<comment type="caution">
    <text evidence="7">The sequence shown here is derived from an EMBL/GenBank/DDBJ whole genome shotgun (WGS) entry which is preliminary data.</text>
</comment>
<keyword evidence="4" id="KW-0812">Transmembrane</keyword>
<evidence type="ECO:0000256" key="5">
    <source>
        <dbReference type="SAM" id="SignalP"/>
    </source>
</evidence>
<dbReference type="GeneID" id="39592562"/>
<protein>
    <recommendedName>
        <fullName evidence="6">SH3 domain-containing protein</fullName>
    </recommendedName>
</protein>
<dbReference type="RefSeq" id="XP_028476281.1">
    <property type="nucleotide sequence ID" value="XM_028623348.1"/>
</dbReference>
<proteinExistence type="predicted"/>
<keyword evidence="8" id="KW-1185">Reference proteome</keyword>
<dbReference type="Proteomes" id="UP000279236">
    <property type="component" value="Unassembled WGS sequence"/>
</dbReference>
<feature type="signal peptide" evidence="5">
    <location>
        <begin position="1"/>
        <end position="21"/>
    </location>
</feature>
<feature type="region of interest" description="Disordered" evidence="3">
    <location>
        <begin position="482"/>
        <end position="524"/>
    </location>
</feature>
<dbReference type="InterPro" id="IPR036028">
    <property type="entry name" value="SH3-like_dom_sf"/>
</dbReference>